<dbReference type="EMBL" id="FN648553">
    <property type="protein sequence ID" value="CBN77135.1"/>
    <property type="molecule type" value="Genomic_DNA"/>
</dbReference>
<reference evidence="4 5" key="1">
    <citation type="journal article" date="2010" name="Nature">
        <title>The Ectocarpus genome and the independent evolution of multicellularity in brown algae.</title>
        <authorList>
            <person name="Cock J.M."/>
            <person name="Sterck L."/>
            <person name="Rouze P."/>
            <person name="Scornet D."/>
            <person name="Allen A.E."/>
            <person name="Amoutzias G."/>
            <person name="Anthouard V."/>
            <person name="Artiguenave F."/>
            <person name="Aury J.M."/>
            <person name="Badger J.H."/>
            <person name="Beszteri B."/>
            <person name="Billiau K."/>
            <person name="Bonnet E."/>
            <person name="Bothwell J.H."/>
            <person name="Bowler C."/>
            <person name="Boyen C."/>
            <person name="Brownlee C."/>
            <person name="Carrano C.J."/>
            <person name="Charrier B."/>
            <person name="Cho G.Y."/>
            <person name="Coelho S.M."/>
            <person name="Collen J."/>
            <person name="Corre E."/>
            <person name="Da Silva C."/>
            <person name="Delage L."/>
            <person name="Delaroque N."/>
            <person name="Dittami S.M."/>
            <person name="Doulbeau S."/>
            <person name="Elias M."/>
            <person name="Farnham G."/>
            <person name="Gachon C.M."/>
            <person name="Gschloessl B."/>
            <person name="Heesch S."/>
            <person name="Jabbari K."/>
            <person name="Jubin C."/>
            <person name="Kawai H."/>
            <person name="Kimura K."/>
            <person name="Kloareg B."/>
            <person name="Kupper F.C."/>
            <person name="Lang D."/>
            <person name="Le Bail A."/>
            <person name="Leblanc C."/>
            <person name="Lerouge P."/>
            <person name="Lohr M."/>
            <person name="Lopez P.J."/>
            <person name="Martens C."/>
            <person name="Maumus F."/>
            <person name="Michel G."/>
            <person name="Miranda-Saavedra D."/>
            <person name="Morales J."/>
            <person name="Moreau H."/>
            <person name="Motomura T."/>
            <person name="Nagasato C."/>
            <person name="Napoli C.A."/>
            <person name="Nelson D.R."/>
            <person name="Nyvall-Collen P."/>
            <person name="Peters A.F."/>
            <person name="Pommier C."/>
            <person name="Potin P."/>
            <person name="Poulain J."/>
            <person name="Quesneville H."/>
            <person name="Read B."/>
            <person name="Rensing S.A."/>
            <person name="Ritter A."/>
            <person name="Rousvoal S."/>
            <person name="Samanta M."/>
            <person name="Samson G."/>
            <person name="Schroeder D.C."/>
            <person name="Segurens B."/>
            <person name="Strittmatter M."/>
            <person name="Tonon T."/>
            <person name="Tregear J.W."/>
            <person name="Valentin K."/>
            <person name="von Dassow P."/>
            <person name="Yamagishi T."/>
            <person name="Van de Peer Y."/>
            <person name="Wincker P."/>
        </authorList>
    </citation>
    <scope>NUCLEOTIDE SEQUENCE [LARGE SCALE GENOMIC DNA]</scope>
    <source>
        <strain evidence="5">Ec32 / CCAP1310/4</strain>
    </source>
</reference>
<feature type="region of interest" description="Disordered" evidence="2">
    <location>
        <begin position="204"/>
        <end position="224"/>
    </location>
</feature>
<organism evidence="4 5">
    <name type="scientific">Ectocarpus siliculosus</name>
    <name type="common">Brown alga</name>
    <name type="synonym">Conferva siliculosa</name>
    <dbReference type="NCBI Taxonomy" id="2880"/>
    <lineage>
        <taxon>Eukaryota</taxon>
        <taxon>Sar</taxon>
        <taxon>Stramenopiles</taxon>
        <taxon>Ochrophyta</taxon>
        <taxon>PX clade</taxon>
        <taxon>Phaeophyceae</taxon>
        <taxon>Ectocarpales</taxon>
        <taxon>Ectocarpaceae</taxon>
        <taxon>Ectocarpus</taxon>
    </lineage>
</organism>
<sequence>MNVSPDMRLSWLQRWQSMDEDGSNLLDYPEFLQACELRDNMWSWRMFNLLDKNFVEVAFRMCSRRGSTWDPDKSVLDEKDIRLFVEERILHHLYNEGLKDGPTSARARWARSMSPAELSSPVKIASKRETKHLAESARDISQSGGAIRELSARKMADTRDWLKVESEMLTEAAKGAARDLEKFGRLKATVTVAVAVNRMRALAEAARQRPDGETARNTGKRVGEAAKVGGEKALSALRRSFVAITAARYFSEAGPDPARGELRRHDQQRPTSANLEGGDPNVADSGDGMLLGEDEDSEDSQRAREDFESEVPATAVEKPWDILTDAKAKAEVKMFQERHWAVTEKFYANLVTASERLEEKRTKEKGYDFSADFPKLWCAANMRGSQGEREIQYRRKRRSSASKKAANVYLRFITLWQVAGDDSGRSKLAKAFNRWRLNTCDAAVDDLSGSLSTLSRGGTAASEESSTYAPRHIPSLKEMWESAAAAGEGEGTHVHAIIMRKAQADRPLPRELCEAYEREMVERIDRRQAENNVPIVPMPIC</sequence>
<evidence type="ECO:0000256" key="1">
    <source>
        <dbReference type="ARBA" id="ARBA00022837"/>
    </source>
</evidence>
<dbReference type="InterPro" id="IPR018247">
    <property type="entry name" value="EF_Hand_1_Ca_BS"/>
</dbReference>
<evidence type="ECO:0000313" key="4">
    <source>
        <dbReference type="EMBL" id="CBN77135.1"/>
    </source>
</evidence>
<keyword evidence="1" id="KW-0106">Calcium</keyword>
<dbReference type="InterPro" id="IPR011992">
    <property type="entry name" value="EF-hand-dom_pair"/>
</dbReference>
<evidence type="ECO:0000256" key="2">
    <source>
        <dbReference type="SAM" id="MobiDB-lite"/>
    </source>
</evidence>
<name>D8LLD7_ECTSI</name>
<dbReference type="InParanoid" id="D8LLD7"/>
<keyword evidence="5" id="KW-1185">Reference proteome</keyword>
<dbReference type="PROSITE" id="PS50222">
    <property type="entry name" value="EF_HAND_2"/>
    <property type="match status" value="1"/>
</dbReference>
<accession>D8LLD7</accession>
<dbReference type="EMBL" id="FN649745">
    <property type="protein sequence ID" value="CBN77135.1"/>
    <property type="molecule type" value="Genomic_DNA"/>
</dbReference>
<gene>
    <name evidence="4" type="ORF">Esi_0036_0106</name>
</gene>
<proteinExistence type="predicted"/>
<feature type="compositionally biased region" description="Basic and acidic residues" evidence="2">
    <location>
        <begin position="258"/>
        <end position="268"/>
    </location>
</feature>
<feature type="domain" description="EF-hand" evidence="3">
    <location>
        <begin position="6"/>
        <end position="41"/>
    </location>
</feature>
<evidence type="ECO:0000313" key="5">
    <source>
        <dbReference type="Proteomes" id="UP000002630"/>
    </source>
</evidence>
<dbReference type="PROSITE" id="PS00018">
    <property type="entry name" value="EF_HAND_1"/>
    <property type="match status" value="1"/>
</dbReference>
<dbReference type="SUPFAM" id="SSF47473">
    <property type="entry name" value="EF-hand"/>
    <property type="match status" value="1"/>
</dbReference>
<dbReference type="AlphaFoldDB" id="D8LLD7"/>
<dbReference type="GO" id="GO:0005509">
    <property type="term" value="F:calcium ion binding"/>
    <property type="evidence" value="ECO:0007669"/>
    <property type="project" value="InterPro"/>
</dbReference>
<feature type="region of interest" description="Disordered" evidence="2">
    <location>
        <begin position="253"/>
        <end position="312"/>
    </location>
</feature>
<protein>
    <recommendedName>
        <fullName evidence="3">EF-hand domain-containing protein</fullName>
    </recommendedName>
</protein>
<dbReference type="InterPro" id="IPR002048">
    <property type="entry name" value="EF_hand_dom"/>
</dbReference>
<evidence type="ECO:0000259" key="3">
    <source>
        <dbReference type="PROSITE" id="PS50222"/>
    </source>
</evidence>
<dbReference type="OrthoDB" id="193173at2759"/>
<dbReference type="Proteomes" id="UP000002630">
    <property type="component" value="Linkage Group LG20"/>
</dbReference>